<keyword evidence="9" id="KW-1185">Reference proteome</keyword>
<dbReference type="InterPro" id="IPR023074">
    <property type="entry name" value="HMG_CoA_Rdtase_cat_sf"/>
</dbReference>
<dbReference type="InterPro" id="IPR009023">
    <property type="entry name" value="HMG_CoA_Rdtase_NAD(P)-bd_sf"/>
</dbReference>
<comment type="catalytic activity">
    <reaction evidence="6">
        <text>(R)-mevalonate + 2 NADP(+) + CoA = (3S)-3-hydroxy-3-methylglutaryl-CoA + 2 NADPH + 2 H(+)</text>
        <dbReference type="Rhea" id="RHEA:15989"/>
        <dbReference type="ChEBI" id="CHEBI:15378"/>
        <dbReference type="ChEBI" id="CHEBI:36464"/>
        <dbReference type="ChEBI" id="CHEBI:43074"/>
        <dbReference type="ChEBI" id="CHEBI:57287"/>
        <dbReference type="ChEBI" id="CHEBI:57783"/>
        <dbReference type="ChEBI" id="CHEBI:58349"/>
        <dbReference type="EC" id="1.1.1.34"/>
    </reaction>
</comment>
<dbReference type="InterPro" id="IPR002202">
    <property type="entry name" value="HMG_CoA_Rdtase"/>
</dbReference>
<dbReference type="PANTHER" id="PTHR10572:SF24">
    <property type="entry name" value="3-HYDROXY-3-METHYLGLUTARYL-COENZYME A REDUCTASE"/>
    <property type="match status" value="1"/>
</dbReference>
<keyword evidence="3 6" id="KW-0521">NADP</keyword>
<dbReference type="PANTHER" id="PTHR10572">
    <property type="entry name" value="3-HYDROXY-3-METHYLGLUTARYL-COENZYME A REDUCTASE"/>
    <property type="match status" value="1"/>
</dbReference>
<dbReference type="PROSITE" id="PS50065">
    <property type="entry name" value="HMG_COA_REDUCTASE_4"/>
    <property type="match status" value="1"/>
</dbReference>
<gene>
    <name evidence="8" type="ORF">THAOC_09896</name>
</gene>
<dbReference type="Gene3D" id="1.10.3270.10">
    <property type="entry name" value="HMGR, N-terminal domain"/>
    <property type="match status" value="1"/>
</dbReference>
<dbReference type="eggNOG" id="KOG2480">
    <property type="taxonomic scope" value="Eukaryota"/>
</dbReference>
<comment type="similarity">
    <text evidence="2 6">Belongs to the HMG-CoA reductase family.</text>
</comment>
<dbReference type="InterPro" id="IPR009029">
    <property type="entry name" value="HMG_CoA_Rdtase_sub-bd_dom_sf"/>
</dbReference>
<evidence type="ECO:0000313" key="9">
    <source>
        <dbReference type="Proteomes" id="UP000266841"/>
    </source>
</evidence>
<dbReference type="GO" id="GO:0008299">
    <property type="term" value="P:isoprenoid biosynthetic process"/>
    <property type="evidence" value="ECO:0007669"/>
    <property type="project" value="InterPro"/>
</dbReference>
<dbReference type="UniPathway" id="UPA00058">
    <property type="reaction ID" value="UER00103"/>
</dbReference>
<dbReference type="GO" id="GO:0015936">
    <property type="term" value="P:coenzyme A metabolic process"/>
    <property type="evidence" value="ECO:0007669"/>
    <property type="project" value="InterPro"/>
</dbReference>
<dbReference type="SUPFAM" id="SSF56542">
    <property type="entry name" value="Substrate-binding domain of HMG-CoA reductase"/>
    <property type="match status" value="1"/>
</dbReference>
<dbReference type="OrthoDB" id="310654at2759"/>
<dbReference type="PROSITE" id="PS00318">
    <property type="entry name" value="HMG_COA_REDUCTASE_2"/>
    <property type="match status" value="1"/>
</dbReference>
<evidence type="ECO:0000256" key="6">
    <source>
        <dbReference type="RuleBase" id="RU361219"/>
    </source>
</evidence>
<dbReference type="Pfam" id="PF00368">
    <property type="entry name" value="HMG-CoA_red"/>
    <property type="match status" value="1"/>
</dbReference>
<dbReference type="EC" id="1.1.1.34" evidence="6"/>
<dbReference type="PRINTS" id="PR00071">
    <property type="entry name" value="HMGCOARDTASE"/>
</dbReference>
<dbReference type="GO" id="GO:0016126">
    <property type="term" value="P:sterol biosynthetic process"/>
    <property type="evidence" value="ECO:0007669"/>
    <property type="project" value="TreeGrafter"/>
</dbReference>
<comment type="pathway">
    <text evidence="6">Metabolic intermediate biosynthesis; (R)-mevalonate biosynthesis; (R)-mevalonate from acetyl-CoA: step 3/3.</text>
</comment>
<dbReference type="FunFam" id="3.30.70.420:FF:000001">
    <property type="entry name" value="3-hydroxy-3-methylglutaryl coenzyme A reductase"/>
    <property type="match status" value="1"/>
</dbReference>
<proteinExistence type="inferred from homology"/>
<dbReference type="NCBIfam" id="TIGR00533">
    <property type="entry name" value="HMG_CoA_R_NADP"/>
    <property type="match status" value="1"/>
</dbReference>
<keyword evidence="5 6" id="KW-0472">Membrane</keyword>
<dbReference type="PROSITE" id="PS00066">
    <property type="entry name" value="HMG_COA_REDUCTASE_1"/>
    <property type="match status" value="1"/>
</dbReference>
<evidence type="ECO:0000256" key="4">
    <source>
        <dbReference type="ARBA" id="ARBA00023002"/>
    </source>
</evidence>
<dbReference type="AlphaFoldDB" id="K0T6D9"/>
<organism evidence="8 9">
    <name type="scientific">Thalassiosira oceanica</name>
    <name type="common">Marine diatom</name>
    <dbReference type="NCBI Taxonomy" id="159749"/>
    <lineage>
        <taxon>Eukaryota</taxon>
        <taxon>Sar</taxon>
        <taxon>Stramenopiles</taxon>
        <taxon>Ochrophyta</taxon>
        <taxon>Bacillariophyta</taxon>
        <taxon>Coscinodiscophyceae</taxon>
        <taxon>Thalassiosirophycidae</taxon>
        <taxon>Thalassiosirales</taxon>
        <taxon>Thalassiosiraceae</taxon>
        <taxon>Thalassiosira</taxon>
    </lineage>
</organism>
<evidence type="ECO:0000313" key="8">
    <source>
        <dbReference type="EMBL" id="EJK68891.1"/>
    </source>
</evidence>
<feature type="transmembrane region" description="Helical" evidence="6">
    <location>
        <begin position="27"/>
        <end position="45"/>
    </location>
</feature>
<dbReference type="Gene3D" id="3.90.770.10">
    <property type="entry name" value="3-hydroxy-3-methylglutaryl-coenzyme A Reductase, Chain A, domain 2"/>
    <property type="match status" value="1"/>
</dbReference>
<feature type="region of interest" description="Disordered" evidence="7">
    <location>
        <begin position="192"/>
        <end position="216"/>
    </location>
</feature>
<dbReference type="InterPro" id="IPR023282">
    <property type="entry name" value="HMG_CoA_Rdtase_N"/>
</dbReference>
<evidence type="ECO:0000256" key="7">
    <source>
        <dbReference type="SAM" id="MobiDB-lite"/>
    </source>
</evidence>
<dbReference type="InterPro" id="IPR023076">
    <property type="entry name" value="HMG_CoA_Rdtase_CS"/>
</dbReference>
<keyword evidence="6" id="KW-0812">Transmembrane</keyword>
<dbReference type="Proteomes" id="UP000266841">
    <property type="component" value="Unassembled WGS sequence"/>
</dbReference>
<keyword evidence="6" id="KW-1133">Transmembrane helix</keyword>
<dbReference type="GO" id="GO:0004420">
    <property type="term" value="F:hydroxymethylglutaryl-CoA reductase (NADPH) activity"/>
    <property type="evidence" value="ECO:0007669"/>
    <property type="project" value="UniProtKB-EC"/>
</dbReference>
<dbReference type="GO" id="GO:0005778">
    <property type="term" value="C:peroxisomal membrane"/>
    <property type="evidence" value="ECO:0007669"/>
    <property type="project" value="TreeGrafter"/>
</dbReference>
<protein>
    <recommendedName>
        <fullName evidence="6">3-hydroxy-3-methylglutaryl coenzyme A reductase</fullName>
        <shortName evidence="6">HMG-CoA reductase</shortName>
        <ecNumber evidence="6">1.1.1.34</ecNumber>
    </recommendedName>
</protein>
<reference evidence="8 9" key="1">
    <citation type="journal article" date="2012" name="Genome Biol.">
        <title>Genome and low-iron response of an oceanic diatom adapted to chronic iron limitation.</title>
        <authorList>
            <person name="Lommer M."/>
            <person name="Specht M."/>
            <person name="Roy A.S."/>
            <person name="Kraemer L."/>
            <person name="Andreson R."/>
            <person name="Gutowska M.A."/>
            <person name="Wolf J."/>
            <person name="Bergner S.V."/>
            <person name="Schilhabel M.B."/>
            <person name="Klostermeier U.C."/>
            <person name="Beiko R.G."/>
            <person name="Rosenstiel P."/>
            <person name="Hippler M."/>
            <person name="Laroche J."/>
        </authorList>
    </citation>
    <scope>NUCLEOTIDE SEQUENCE [LARGE SCALE GENOMIC DNA]</scope>
    <source>
        <strain evidence="8 9">CCMP1005</strain>
    </source>
</reference>
<comment type="caution">
    <text evidence="8">The sequence shown here is derived from an EMBL/GenBank/DDBJ whole genome shotgun (WGS) entry which is preliminary data.</text>
</comment>
<evidence type="ECO:0000256" key="3">
    <source>
        <dbReference type="ARBA" id="ARBA00022857"/>
    </source>
</evidence>
<dbReference type="FunFam" id="3.90.770.10:FF:000001">
    <property type="entry name" value="3-hydroxy-3-methylglutaryl coenzyme A reductase"/>
    <property type="match status" value="1"/>
</dbReference>
<comment type="subcellular location">
    <subcellularLocation>
        <location evidence="6">Endoplasmic reticulum membrane</location>
        <topology evidence="6">Multi-pass membrane protein</topology>
    </subcellularLocation>
    <subcellularLocation>
        <location evidence="1">Membrane</location>
    </subcellularLocation>
</comment>
<sequence>MMAGTATIGQRLDALVATAQANTDGSAALFALVIGISVSFSFYLLNSGSGSTASAEMTKCGAQLSTCPKDNRTAIQKPRSPEDPPEPNWNALKLTNCVAATGFLLSVLKFASNASAYLNDSTSLLQFLSIWSVFLLYFFGFFGIALVDLDGLVEEQPSPAPAAKSRQPISPSKKIAKTVDVEPSPPVKVVNVHPPAKSAPVCSDPSSLKRHASSVPSNLKEMPNEEIAALVLQDKIKDHQLEKLLDPHRAVEVRRLKFDAKLKSLGNGGALNDLPHKHDLDYKRVLGANCEIVVGYVPIPVGLAGPITLNGESVYIPMATTEGCLVASTNRGCKAITQGSGAFSTILKDGITRAPCCRLPSAQQAAEVAIWIETPENFAELKRAFESTTSFGKLIEARPTVAGRNVYIRLKCFAGDAMGMNMISKGSLAVIECLRSIFPALSLLALSGNVCTDKKAAAMNWIEGRGKSVVIEATIPKDVVSKTLKTSVKAIVDANVNKNLIGSAMASVVGGFNAHAANNVTAVFLATGQDPAQNVESSNCITIMEETSDGNLWVSCTMPSIEVGTVGGGTGLPAQAACLRAIGVKGGGEKPGQNAKQLAHVVAAATLAGELSLMAALASNSLVAAHMAHNRKPPTASKVEKAFDEVQHGFDDVWLSGQQQHGKKLLDRCSHPHKNWLLGLLIKLQARLRSRLTVAVGLAPRPQDHRYFIGITRYAPLGPIIGISSALRVMRLWDQSRPKQIWQRFLTDPTQTPYTIHDQLLGLTLVLKSAKNLQKSEMTPAAERRGSINRGYRITDSTCGFCSTEVCEWITDRLDHDNWDTCSGQRQGASWTNNTAIQSLVVGGQEPARAPLYLHYVPRLYKAHARSKITGVVCFRLQIDPLSYASWR</sequence>
<dbReference type="CDD" id="cd00643">
    <property type="entry name" value="HMG-CoA_reductase_classI"/>
    <property type="match status" value="1"/>
</dbReference>
<keyword evidence="4 6" id="KW-0560">Oxidoreductase</keyword>
<dbReference type="EMBL" id="AGNL01010717">
    <property type="protein sequence ID" value="EJK68891.1"/>
    <property type="molecule type" value="Genomic_DNA"/>
</dbReference>
<keyword evidence="6" id="KW-0256">Endoplasmic reticulum</keyword>
<feature type="transmembrane region" description="Helical" evidence="6">
    <location>
        <begin position="124"/>
        <end position="147"/>
    </location>
</feature>
<evidence type="ECO:0000256" key="1">
    <source>
        <dbReference type="ARBA" id="ARBA00004370"/>
    </source>
</evidence>
<dbReference type="GO" id="GO:0005789">
    <property type="term" value="C:endoplasmic reticulum membrane"/>
    <property type="evidence" value="ECO:0007669"/>
    <property type="project" value="UniProtKB-SubCell"/>
</dbReference>
<evidence type="ECO:0000256" key="5">
    <source>
        <dbReference type="ARBA" id="ARBA00023136"/>
    </source>
</evidence>
<evidence type="ECO:0000256" key="2">
    <source>
        <dbReference type="ARBA" id="ARBA00007661"/>
    </source>
</evidence>
<dbReference type="Gene3D" id="3.30.70.420">
    <property type="entry name" value="Hydroxymethylglutaryl-CoA reductase, class I/II, NAD/NADP-binding domain"/>
    <property type="match status" value="1"/>
</dbReference>
<accession>K0T6D9</accession>
<dbReference type="InterPro" id="IPR004554">
    <property type="entry name" value="HMG_CoA_Rdtase_eu_arc"/>
</dbReference>
<name>K0T6D9_THAOC</name>
<dbReference type="SUPFAM" id="SSF55035">
    <property type="entry name" value="NAD-binding domain of HMG-CoA reductase"/>
    <property type="match status" value="1"/>
</dbReference>